<reference evidence="1 2" key="2">
    <citation type="journal article" date="2022" name="Mol. Ecol. Resour.">
        <title>The genomes of chicory, endive, great burdock and yacon provide insights into Asteraceae paleo-polyploidization history and plant inulin production.</title>
        <authorList>
            <person name="Fan W."/>
            <person name="Wang S."/>
            <person name="Wang H."/>
            <person name="Wang A."/>
            <person name="Jiang F."/>
            <person name="Liu H."/>
            <person name="Zhao H."/>
            <person name="Xu D."/>
            <person name="Zhang Y."/>
        </authorList>
    </citation>
    <scope>NUCLEOTIDE SEQUENCE [LARGE SCALE GENOMIC DNA]</scope>
    <source>
        <strain evidence="2">cv. Yunnan</strain>
        <tissue evidence="1">Leaves</tissue>
    </source>
</reference>
<gene>
    <name evidence="1" type="ORF">L1987_13046</name>
</gene>
<name>A0ACB9JHM3_9ASTR</name>
<accession>A0ACB9JHM3</accession>
<dbReference type="EMBL" id="CM042021">
    <property type="protein sequence ID" value="KAI3819221.1"/>
    <property type="molecule type" value="Genomic_DNA"/>
</dbReference>
<keyword evidence="2" id="KW-1185">Reference proteome</keyword>
<protein>
    <submittedName>
        <fullName evidence="1">Uncharacterized protein</fullName>
    </submittedName>
</protein>
<proteinExistence type="predicted"/>
<dbReference type="Proteomes" id="UP001056120">
    <property type="component" value="Linkage Group LG04"/>
</dbReference>
<evidence type="ECO:0000313" key="2">
    <source>
        <dbReference type="Proteomes" id="UP001056120"/>
    </source>
</evidence>
<organism evidence="1 2">
    <name type="scientific">Smallanthus sonchifolius</name>
    <dbReference type="NCBI Taxonomy" id="185202"/>
    <lineage>
        <taxon>Eukaryota</taxon>
        <taxon>Viridiplantae</taxon>
        <taxon>Streptophyta</taxon>
        <taxon>Embryophyta</taxon>
        <taxon>Tracheophyta</taxon>
        <taxon>Spermatophyta</taxon>
        <taxon>Magnoliopsida</taxon>
        <taxon>eudicotyledons</taxon>
        <taxon>Gunneridae</taxon>
        <taxon>Pentapetalae</taxon>
        <taxon>asterids</taxon>
        <taxon>campanulids</taxon>
        <taxon>Asterales</taxon>
        <taxon>Asteraceae</taxon>
        <taxon>Asteroideae</taxon>
        <taxon>Heliantheae alliance</taxon>
        <taxon>Millerieae</taxon>
        <taxon>Smallanthus</taxon>
    </lineage>
</organism>
<sequence>MLSGILCEETGQMSGVPQEVIQRAAFILDATTKGIHIDRAREEKITVHDDQYKVWAVLKPGFLALLARSFWYQALSLFLMCYHLQMEIKKIKCIWLGK</sequence>
<evidence type="ECO:0000313" key="1">
    <source>
        <dbReference type="EMBL" id="KAI3819221.1"/>
    </source>
</evidence>
<reference evidence="2" key="1">
    <citation type="journal article" date="2022" name="Mol. Ecol. Resour.">
        <title>The genomes of chicory, endive, great burdock and yacon provide insights into Asteraceae palaeo-polyploidization history and plant inulin production.</title>
        <authorList>
            <person name="Fan W."/>
            <person name="Wang S."/>
            <person name="Wang H."/>
            <person name="Wang A."/>
            <person name="Jiang F."/>
            <person name="Liu H."/>
            <person name="Zhao H."/>
            <person name="Xu D."/>
            <person name="Zhang Y."/>
        </authorList>
    </citation>
    <scope>NUCLEOTIDE SEQUENCE [LARGE SCALE GENOMIC DNA]</scope>
    <source>
        <strain evidence="2">cv. Yunnan</strain>
    </source>
</reference>
<comment type="caution">
    <text evidence="1">The sequence shown here is derived from an EMBL/GenBank/DDBJ whole genome shotgun (WGS) entry which is preliminary data.</text>
</comment>